<dbReference type="FunFam" id="1.20.1250.20:FF:000157">
    <property type="entry name" value="Inorganic phosphate cotransporter"/>
    <property type="match status" value="1"/>
</dbReference>
<evidence type="ECO:0000256" key="1">
    <source>
        <dbReference type="ARBA" id="ARBA00004141"/>
    </source>
</evidence>
<feature type="transmembrane region" description="Helical" evidence="7">
    <location>
        <begin position="234"/>
        <end position="252"/>
    </location>
</feature>
<keyword evidence="6 7" id="KW-0472">Membrane</keyword>
<keyword evidence="3 7" id="KW-0812">Transmembrane</keyword>
<feature type="domain" description="Major facilitator superfamily (MFS) profile" evidence="8">
    <location>
        <begin position="60"/>
        <end position="492"/>
    </location>
</feature>
<keyword evidence="10" id="KW-1185">Reference proteome</keyword>
<dbReference type="AlphaFoldDB" id="A0AAD8EBN5"/>
<evidence type="ECO:0000313" key="10">
    <source>
        <dbReference type="Proteomes" id="UP001233999"/>
    </source>
</evidence>
<feature type="transmembrane region" description="Helical" evidence="7">
    <location>
        <begin position="465"/>
        <end position="487"/>
    </location>
</feature>
<evidence type="ECO:0000256" key="3">
    <source>
        <dbReference type="ARBA" id="ARBA00022692"/>
    </source>
</evidence>
<keyword evidence="5 7" id="KW-1133">Transmembrane helix</keyword>
<reference evidence="9" key="1">
    <citation type="journal article" date="2023" name="IScience">
        <title>Live-bearing cockroach genome reveals convergent evolutionary mechanisms linked to viviparity in insects and beyond.</title>
        <authorList>
            <person name="Fouks B."/>
            <person name="Harrison M.C."/>
            <person name="Mikhailova A.A."/>
            <person name="Marchal E."/>
            <person name="English S."/>
            <person name="Carruthers M."/>
            <person name="Jennings E.C."/>
            <person name="Chiamaka E.L."/>
            <person name="Frigard R.A."/>
            <person name="Pippel M."/>
            <person name="Attardo G.M."/>
            <person name="Benoit J.B."/>
            <person name="Bornberg-Bauer E."/>
            <person name="Tobe S.S."/>
        </authorList>
    </citation>
    <scope>NUCLEOTIDE SEQUENCE</scope>
    <source>
        <strain evidence="9">Stay&amp;Tobe</strain>
    </source>
</reference>
<protein>
    <recommendedName>
        <fullName evidence="8">Major facilitator superfamily (MFS) profile domain-containing protein</fullName>
    </recommendedName>
</protein>
<evidence type="ECO:0000256" key="7">
    <source>
        <dbReference type="SAM" id="Phobius"/>
    </source>
</evidence>
<feature type="transmembrane region" description="Helical" evidence="7">
    <location>
        <begin position="52"/>
        <end position="70"/>
    </location>
</feature>
<evidence type="ECO:0000256" key="5">
    <source>
        <dbReference type="ARBA" id="ARBA00022989"/>
    </source>
</evidence>
<evidence type="ECO:0000256" key="4">
    <source>
        <dbReference type="ARBA" id="ARBA00022847"/>
    </source>
</evidence>
<keyword evidence="4" id="KW-0769">Symport</keyword>
<dbReference type="GO" id="GO:0015293">
    <property type="term" value="F:symporter activity"/>
    <property type="evidence" value="ECO:0007669"/>
    <property type="project" value="UniProtKB-KW"/>
</dbReference>
<feature type="transmembrane region" description="Helical" evidence="7">
    <location>
        <begin position="175"/>
        <end position="196"/>
    </location>
</feature>
<accession>A0AAD8EBN5</accession>
<dbReference type="InterPro" id="IPR011701">
    <property type="entry name" value="MFS"/>
</dbReference>
<dbReference type="InterPro" id="IPR020846">
    <property type="entry name" value="MFS_dom"/>
</dbReference>
<dbReference type="PANTHER" id="PTHR11662">
    <property type="entry name" value="SOLUTE CARRIER FAMILY 17"/>
    <property type="match status" value="1"/>
</dbReference>
<evidence type="ECO:0000259" key="8">
    <source>
        <dbReference type="PROSITE" id="PS50850"/>
    </source>
</evidence>
<comment type="subcellular location">
    <subcellularLocation>
        <location evidence="1">Membrane</location>
        <topology evidence="1">Multi-pass membrane protein</topology>
    </subcellularLocation>
</comment>
<comment type="caution">
    <text evidence="9">The sequence shown here is derived from an EMBL/GenBank/DDBJ whole genome shotgun (WGS) entry which is preliminary data.</text>
</comment>
<dbReference type="InterPro" id="IPR050382">
    <property type="entry name" value="MFS_Na/Anion_cotransporter"/>
</dbReference>
<dbReference type="GO" id="GO:0006820">
    <property type="term" value="P:monoatomic anion transport"/>
    <property type="evidence" value="ECO:0007669"/>
    <property type="project" value="TreeGrafter"/>
</dbReference>
<dbReference type="PROSITE" id="PS50850">
    <property type="entry name" value="MFS"/>
    <property type="match status" value="1"/>
</dbReference>
<reference evidence="9" key="2">
    <citation type="submission" date="2023-05" db="EMBL/GenBank/DDBJ databases">
        <authorList>
            <person name="Fouks B."/>
        </authorList>
    </citation>
    <scope>NUCLEOTIDE SEQUENCE</scope>
    <source>
        <strain evidence="9">Stay&amp;Tobe</strain>
        <tissue evidence="9">Testes</tissue>
    </source>
</reference>
<evidence type="ECO:0000313" key="9">
    <source>
        <dbReference type="EMBL" id="KAJ9584141.1"/>
    </source>
</evidence>
<feature type="transmembrane region" description="Helical" evidence="7">
    <location>
        <begin position="374"/>
        <end position="395"/>
    </location>
</feature>
<feature type="transmembrane region" description="Helical" evidence="7">
    <location>
        <begin position="402"/>
        <end position="424"/>
    </location>
</feature>
<dbReference type="PANTHER" id="PTHR11662:SF399">
    <property type="entry name" value="FI19708P1-RELATED"/>
    <property type="match status" value="1"/>
</dbReference>
<dbReference type="SUPFAM" id="SSF103473">
    <property type="entry name" value="MFS general substrate transporter"/>
    <property type="match status" value="1"/>
</dbReference>
<gene>
    <name evidence="9" type="ORF">L9F63_021506</name>
</gene>
<dbReference type="Pfam" id="PF07690">
    <property type="entry name" value="MFS_1"/>
    <property type="match status" value="1"/>
</dbReference>
<dbReference type="Gene3D" id="1.20.1250.20">
    <property type="entry name" value="MFS general substrate transporter like domains"/>
    <property type="match status" value="2"/>
</dbReference>
<dbReference type="FunFam" id="1.20.1250.20:FF:000003">
    <property type="entry name" value="Solute carrier family 17 member 3"/>
    <property type="match status" value="1"/>
</dbReference>
<sequence length="513" mass="56452">MASASVDAQEQHPDMEDVGATHLFITNSENSQTQKKSFSESETESSCCLLKISIPVRVQIGIMAFFMFFVTQMMRSNLYIAHIGMTNTVNYSSLENSSTSDKIPKRVDWSEQETAVVFSAFYWCYWITELPGGMLAEKFGARRVLGIAVMTAGAVNLVFPLACNVHFILAAALRAIQGLALGVTWPATHVISAHWIPSTERSKFMTTYHGSSVGTALTYPLSGLLMSVLNWESVFYMTGLLTLLWSAGWWQLVYDRPSEHPHISSRERKYLQKAIGNSVSSDKKSLRTPWSSILCSGPFWAVLLASQGLMWGTITLSMQVPAYFKHVYSLDIKMNGFLSGIPEFCKFVFSILFSTLIDYLLRNKYLTVTTARKIAVAISEFLPAIFLVVLAYFGIKTTVGAVVLLALISAVGGASSSGSLANVVDLSPNFAGTLLGIIKTLTLVPGVLSPNLVSIFSDMFGHFDCWYYVFITMAAIYATCGTIFILLGSGEVQPWNNPEFRELHSSGKEIAPS</sequence>
<feature type="transmembrane region" description="Helical" evidence="7">
    <location>
        <begin position="344"/>
        <end position="362"/>
    </location>
</feature>
<feature type="transmembrane region" description="Helical" evidence="7">
    <location>
        <begin position="299"/>
        <end position="324"/>
    </location>
</feature>
<feature type="transmembrane region" description="Helical" evidence="7">
    <location>
        <begin position="430"/>
        <end position="453"/>
    </location>
</feature>
<dbReference type="GO" id="GO:0016020">
    <property type="term" value="C:membrane"/>
    <property type="evidence" value="ECO:0007669"/>
    <property type="project" value="UniProtKB-SubCell"/>
</dbReference>
<dbReference type="EMBL" id="JASPKZ010007459">
    <property type="protein sequence ID" value="KAJ9584141.1"/>
    <property type="molecule type" value="Genomic_DNA"/>
</dbReference>
<keyword evidence="2" id="KW-0813">Transport</keyword>
<evidence type="ECO:0000256" key="2">
    <source>
        <dbReference type="ARBA" id="ARBA00022448"/>
    </source>
</evidence>
<feature type="transmembrane region" description="Helical" evidence="7">
    <location>
        <begin position="144"/>
        <end position="169"/>
    </location>
</feature>
<dbReference type="Proteomes" id="UP001233999">
    <property type="component" value="Unassembled WGS sequence"/>
</dbReference>
<name>A0AAD8EBN5_DIPPU</name>
<evidence type="ECO:0000256" key="6">
    <source>
        <dbReference type="ARBA" id="ARBA00023136"/>
    </source>
</evidence>
<proteinExistence type="predicted"/>
<dbReference type="InterPro" id="IPR036259">
    <property type="entry name" value="MFS_trans_sf"/>
</dbReference>
<organism evidence="9 10">
    <name type="scientific">Diploptera punctata</name>
    <name type="common">Pacific beetle cockroach</name>
    <dbReference type="NCBI Taxonomy" id="6984"/>
    <lineage>
        <taxon>Eukaryota</taxon>
        <taxon>Metazoa</taxon>
        <taxon>Ecdysozoa</taxon>
        <taxon>Arthropoda</taxon>
        <taxon>Hexapoda</taxon>
        <taxon>Insecta</taxon>
        <taxon>Pterygota</taxon>
        <taxon>Neoptera</taxon>
        <taxon>Polyneoptera</taxon>
        <taxon>Dictyoptera</taxon>
        <taxon>Blattodea</taxon>
        <taxon>Blaberoidea</taxon>
        <taxon>Blaberidae</taxon>
        <taxon>Diplopterinae</taxon>
        <taxon>Diploptera</taxon>
    </lineage>
</organism>